<feature type="coiled-coil region" evidence="1">
    <location>
        <begin position="183"/>
        <end position="217"/>
    </location>
</feature>
<keyword evidence="5" id="KW-1185">Reference proteome</keyword>
<dbReference type="InterPro" id="IPR025645">
    <property type="entry name" value="DUF4349"/>
</dbReference>
<gene>
    <name evidence="4" type="ORF">AZ78_4754</name>
</gene>
<feature type="domain" description="DUF4349" evidence="3">
    <location>
        <begin position="65"/>
        <end position="272"/>
    </location>
</feature>
<proteinExistence type="predicted"/>
<sequence>MDRNKITGLVLALMLAGGLLAGCGKNRSESPAMDEAVQVPQMPEASAASPDSGGGAAQPDLGVLLAYEHQVRIRMPGERIAAQATAVQSACNSGKFGACAVLGMSQSGGDDPSATLQVRIVPQGVDKLIALAGQGQEIAERGIQAEDLATAVRDNGMRQDRLRKEHARLLEFQDRKDLKIADVMTLSSRIAEIESQLQAAEQEAAQQQRRISTQLVTLSFQTTRAQENTSEVGEAFKDVGGIVTGTIAFLIRAFAALLPVALVLTVLVVVIRRIRRARRKG</sequence>
<keyword evidence="2" id="KW-0472">Membrane</keyword>
<comment type="caution">
    <text evidence="4">The sequence shown here is derived from an EMBL/GenBank/DDBJ whole genome shotgun (WGS) entry which is preliminary data.</text>
</comment>
<name>A0A120AI48_9GAMM</name>
<evidence type="ECO:0000313" key="5">
    <source>
        <dbReference type="Proteomes" id="UP000023435"/>
    </source>
</evidence>
<keyword evidence="2" id="KW-1133">Transmembrane helix</keyword>
<dbReference type="PROSITE" id="PS51257">
    <property type="entry name" value="PROKAR_LIPOPROTEIN"/>
    <property type="match status" value="1"/>
</dbReference>
<organism evidence="4 5">
    <name type="scientific">Lysobacter capsici AZ78</name>
    <dbReference type="NCBI Taxonomy" id="1444315"/>
    <lineage>
        <taxon>Bacteria</taxon>
        <taxon>Pseudomonadati</taxon>
        <taxon>Pseudomonadota</taxon>
        <taxon>Gammaproteobacteria</taxon>
        <taxon>Lysobacterales</taxon>
        <taxon>Lysobacteraceae</taxon>
        <taxon>Lysobacter</taxon>
    </lineage>
</organism>
<accession>A0A120AI48</accession>
<evidence type="ECO:0000313" key="4">
    <source>
        <dbReference type="EMBL" id="KWS07193.1"/>
    </source>
</evidence>
<evidence type="ECO:0000259" key="3">
    <source>
        <dbReference type="Pfam" id="PF14257"/>
    </source>
</evidence>
<keyword evidence="2" id="KW-0812">Transmembrane</keyword>
<evidence type="ECO:0000256" key="1">
    <source>
        <dbReference type="SAM" id="Coils"/>
    </source>
</evidence>
<protein>
    <recommendedName>
        <fullName evidence="3">DUF4349 domain-containing protein</fullName>
    </recommendedName>
</protein>
<feature type="transmembrane region" description="Helical" evidence="2">
    <location>
        <begin position="249"/>
        <end position="271"/>
    </location>
</feature>
<dbReference type="Pfam" id="PF14257">
    <property type="entry name" value="DUF4349"/>
    <property type="match status" value="1"/>
</dbReference>
<dbReference type="EMBL" id="JAJA02000001">
    <property type="protein sequence ID" value="KWS07193.1"/>
    <property type="molecule type" value="Genomic_DNA"/>
</dbReference>
<dbReference type="RefSeq" id="WP_051547618.1">
    <property type="nucleotide sequence ID" value="NZ_JAJA02000001.1"/>
</dbReference>
<evidence type="ECO:0000256" key="2">
    <source>
        <dbReference type="SAM" id="Phobius"/>
    </source>
</evidence>
<keyword evidence="1" id="KW-0175">Coiled coil</keyword>
<dbReference type="Proteomes" id="UP000023435">
    <property type="component" value="Unassembled WGS sequence"/>
</dbReference>
<dbReference type="AlphaFoldDB" id="A0A120AI48"/>
<reference evidence="4 5" key="1">
    <citation type="journal article" date="2014" name="Genome Announc.">
        <title>Draft Genome Sequence of Lysobacter capsici AZ78, a Bacterium Antagonistic to Plant-Pathogenic Oomycetes.</title>
        <authorList>
            <person name="Puopolo G."/>
            <person name="Sonego P."/>
            <person name="Engelen K."/>
            <person name="Pertot I."/>
        </authorList>
    </citation>
    <scope>NUCLEOTIDE SEQUENCE [LARGE SCALE GENOMIC DNA]</scope>
    <source>
        <strain evidence="4 5">AZ78</strain>
    </source>
</reference>